<evidence type="ECO:0000256" key="7">
    <source>
        <dbReference type="ARBA" id="ARBA00023136"/>
    </source>
</evidence>
<comment type="subcellular location">
    <subcellularLocation>
        <location evidence="1 8">Cell membrane</location>
        <topology evidence="1 8">Multi-pass membrane protein</topology>
    </subcellularLocation>
</comment>
<dbReference type="Proteomes" id="UP001429580">
    <property type="component" value="Unassembled WGS sequence"/>
</dbReference>
<reference evidence="10 11" key="1">
    <citation type="submission" date="2020-03" db="EMBL/GenBank/DDBJ databases">
        <title>Genomic Encyclopedia of Type Strains, Phase IV (KMG-IV): sequencing the most valuable type-strain genomes for metagenomic binning, comparative biology and taxonomic classification.</title>
        <authorList>
            <person name="Goeker M."/>
        </authorList>
    </citation>
    <scope>NUCLEOTIDE SEQUENCE [LARGE SCALE GENOMIC DNA]</scope>
    <source>
        <strain evidence="10 11">DSM 103870</strain>
    </source>
</reference>
<feature type="transmembrane region" description="Helical" evidence="8">
    <location>
        <begin position="203"/>
        <end position="225"/>
    </location>
</feature>
<dbReference type="Gene3D" id="1.10.3720.10">
    <property type="entry name" value="MetI-like"/>
    <property type="match status" value="1"/>
</dbReference>
<protein>
    <submittedName>
        <fullName evidence="10">Spermidine/putrescine transport system permease protein</fullName>
    </submittedName>
</protein>
<dbReference type="CDD" id="cd06261">
    <property type="entry name" value="TM_PBP2"/>
    <property type="match status" value="1"/>
</dbReference>
<evidence type="ECO:0000256" key="6">
    <source>
        <dbReference type="ARBA" id="ARBA00022989"/>
    </source>
</evidence>
<evidence type="ECO:0000256" key="4">
    <source>
        <dbReference type="ARBA" id="ARBA00022475"/>
    </source>
</evidence>
<evidence type="ECO:0000259" key="9">
    <source>
        <dbReference type="PROSITE" id="PS50928"/>
    </source>
</evidence>
<evidence type="ECO:0000256" key="8">
    <source>
        <dbReference type="RuleBase" id="RU363032"/>
    </source>
</evidence>
<dbReference type="SUPFAM" id="SSF161098">
    <property type="entry name" value="MetI-like"/>
    <property type="match status" value="1"/>
</dbReference>
<keyword evidence="6 8" id="KW-1133">Transmembrane helix</keyword>
<keyword evidence="11" id="KW-1185">Reference proteome</keyword>
<sequence length="289" mass="31847">MNAVTTQPRRPPRRYRVANAWWTVPAVLYLVLFFVTPMLTNAWRSTGSPAAAGARGIWENYAVLVTDPFYFGVLRETILVAVIVTLVCILLGYPLAYFMVRKAGRWKGLILFCLIAPLLTSVVMRAFGWRVLFANRGLMNSVLIDWGLLERPVNLVNHPVSVYVALIQILLPFMVLSISSVLQAIPRNLEEAARMLGASKLRAFFHVTLPLSVEGIITGAILVFVLCNGNFVAALLLGGNSVKTLPLLIYQQFNLTQDTSFAGAMGNVLLVIALLGLWAQSKFARKQGG</sequence>
<feature type="transmembrane region" description="Helical" evidence="8">
    <location>
        <begin position="78"/>
        <end position="97"/>
    </location>
</feature>
<keyword evidence="3 8" id="KW-0813">Transport</keyword>
<dbReference type="PROSITE" id="PS50928">
    <property type="entry name" value="ABC_TM1"/>
    <property type="match status" value="1"/>
</dbReference>
<dbReference type="PANTHER" id="PTHR42929:SF5">
    <property type="entry name" value="ABC TRANSPORTER PERMEASE PROTEIN"/>
    <property type="match status" value="1"/>
</dbReference>
<accession>A0ABX0UXA7</accession>
<comment type="similarity">
    <text evidence="2">Belongs to the binding-protein-dependent transport system permease family. CysTW subfamily.</text>
</comment>
<feature type="transmembrane region" description="Helical" evidence="8">
    <location>
        <begin position="20"/>
        <end position="39"/>
    </location>
</feature>
<dbReference type="RefSeq" id="WP_166947531.1">
    <property type="nucleotide sequence ID" value="NZ_JAASQI010000001.1"/>
</dbReference>
<feature type="transmembrane region" description="Helical" evidence="8">
    <location>
        <begin position="261"/>
        <end position="279"/>
    </location>
</feature>
<name>A0ABX0UXA7_9HYPH</name>
<gene>
    <name evidence="10" type="ORF">FHS82_000043</name>
</gene>
<evidence type="ECO:0000256" key="3">
    <source>
        <dbReference type="ARBA" id="ARBA00022448"/>
    </source>
</evidence>
<proteinExistence type="inferred from homology"/>
<evidence type="ECO:0000256" key="1">
    <source>
        <dbReference type="ARBA" id="ARBA00004651"/>
    </source>
</evidence>
<feature type="transmembrane region" description="Helical" evidence="8">
    <location>
        <begin position="160"/>
        <end position="182"/>
    </location>
</feature>
<dbReference type="PANTHER" id="PTHR42929">
    <property type="entry name" value="INNER MEMBRANE ABC TRANSPORTER PERMEASE PROTEIN YDCU-RELATED-RELATED"/>
    <property type="match status" value="1"/>
</dbReference>
<evidence type="ECO:0000256" key="2">
    <source>
        <dbReference type="ARBA" id="ARBA00007069"/>
    </source>
</evidence>
<keyword evidence="4" id="KW-1003">Cell membrane</keyword>
<comment type="caution">
    <text evidence="10">The sequence shown here is derived from an EMBL/GenBank/DDBJ whole genome shotgun (WGS) entry which is preliminary data.</text>
</comment>
<dbReference type="InterPro" id="IPR000515">
    <property type="entry name" value="MetI-like"/>
</dbReference>
<dbReference type="Pfam" id="PF00528">
    <property type="entry name" value="BPD_transp_1"/>
    <property type="match status" value="1"/>
</dbReference>
<dbReference type="InterPro" id="IPR035906">
    <property type="entry name" value="MetI-like_sf"/>
</dbReference>
<keyword evidence="5 8" id="KW-0812">Transmembrane</keyword>
<dbReference type="EMBL" id="JAASQI010000001">
    <property type="protein sequence ID" value="NIJ56230.1"/>
    <property type="molecule type" value="Genomic_DNA"/>
</dbReference>
<organism evidence="10 11">
    <name type="scientific">Pseudochelatococcus lubricantis</name>
    <dbReference type="NCBI Taxonomy" id="1538102"/>
    <lineage>
        <taxon>Bacteria</taxon>
        <taxon>Pseudomonadati</taxon>
        <taxon>Pseudomonadota</taxon>
        <taxon>Alphaproteobacteria</taxon>
        <taxon>Hyphomicrobiales</taxon>
        <taxon>Chelatococcaceae</taxon>
        <taxon>Pseudochelatococcus</taxon>
    </lineage>
</organism>
<keyword evidence="7 8" id="KW-0472">Membrane</keyword>
<feature type="transmembrane region" description="Helical" evidence="8">
    <location>
        <begin position="109"/>
        <end position="129"/>
    </location>
</feature>
<evidence type="ECO:0000256" key="5">
    <source>
        <dbReference type="ARBA" id="ARBA00022692"/>
    </source>
</evidence>
<evidence type="ECO:0000313" key="10">
    <source>
        <dbReference type="EMBL" id="NIJ56230.1"/>
    </source>
</evidence>
<evidence type="ECO:0000313" key="11">
    <source>
        <dbReference type="Proteomes" id="UP001429580"/>
    </source>
</evidence>
<feature type="domain" description="ABC transmembrane type-1" evidence="9">
    <location>
        <begin position="74"/>
        <end position="280"/>
    </location>
</feature>